<organism evidence="2 3">
    <name type="scientific">Piscinibacterium candidicorallinum</name>
    <dbReference type="NCBI Taxonomy" id="1793872"/>
    <lineage>
        <taxon>Bacteria</taxon>
        <taxon>Pseudomonadati</taxon>
        <taxon>Pseudomonadota</taxon>
        <taxon>Betaproteobacteria</taxon>
        <taxon>Burkholderiales</taxon>
        <taxon>Piscinibacterium</taxon>
    </lineage>
</organism>
<dbReference type="EMBL" id="JBHRTI010000003">
    <property type="protein sequence ID" value="MFC3147295.1"/>
    <property type="molecule type" value="Genomic_DNA"/>
</dbReference>
<reference evidence="3" key="1">
    <citation type="journal article" date="2019" name="Int. J. Syst. Evol. Microbiol.">
        <title>The Global Catalogue of Microorganisms (GCM) 10K type strain sequencing project: providing services to taxonomists for standard genome sequencing and annotation.</title>
        <authorList>
            <consortium name="The Broad Institute Genomics Platform"/>
            <consortium name="The Broad Institute Genome Sequencing Center for Infectious Disease"/>
            <person name="Wu L."/>
            <person name="Ma J."/>
        </authorList>
    </citation>
    <scope>NUCLEOTIDE SEQUENCE [LARGE SCALE GENOMIC DNA]</scope>
    <source>
        <strain evidence="3">KCTC 52168</strain>
    </source>
</reference>
<keyword evidence="3" id="KW-1185">Reference proteome</keyword>
<comment type="caution">
    <text evidence="2">The sequence shown here is derived from an EMBL/GenBank/DDBJ whole genome shotgun (WGS) entry which is preliminary data.</text>
</comment>
<keyword evidence="1" id="KW-0812">Transmembrane</keyword>
<feature type="transmembrane region" description="Helical" evidence="1">
    <location>
        <begin position="37"/>
        <end position="58"/>
    </location>
</feature>
<evidence type="ECO:0000256" key="1">
    <source>
        <dbReference type="SAM" id="Phobius"/>
    </source>
</evidence>
<evidence type="ECO:0000313" key="2">
    <source>
        <dbReference type="EMBL" id="MFC3147295.1"/>
    </source>
</evidence>
<keyword evidence="1" id="KW-1133">Transmembrane helix</keyword>
<feature type="transmembrane region" description="Helical" evidence="1">
    <location>
        <begin position="70"/>
        <end position="88"/>
    </location>
</feature>
<dbReference type="Proteomes" id="UP001595556">
    <property type="component" value="Unassembled WGS sequence"/>
</dbReference>
<evidence type="ECO:0008006" key="4">
    <source>
        <dbReference type="Google" id="ProtNLM"/>
    </source>
</evidence>
<keyword evidence="1" id="KW-0472">Membrane</keyword>
<accession>A0ABV7H4A2</accession>
<protein>
    <recommendedName>
        <fullName evidence="4">MJ0042 family finger-like domain-containing protein</fullName>
    </recommendedName>
</protein>
<proteinExistence type="predicted"/>
<name>A0ABV7H4A2_9BURK</name>
<gene>
    <name evidence="2" type="ORF">ACFOEN_06550</name>
</gene>
<dbReference type="RefSeq" id="WP_377302187.1">
    <property type="nucleotide sequence ID" value="NZ_CP180191.1"/>
</dbReference>
<sequence length="151" mass="16911">MDTRTPDPQPHPAAHQVSRFAQSLKARGFRSWYERQLIISHGFMVTGLLCVVALAAWIEESRQHAALSDQLIGFAFAALGGWFGLQCLREYRRSLITAEFVSGQASCPTCETYGRLTVLEAEGEHAVRVRCKHCAHEWRIEDTPQPANTAD</sequence>
<evidence type="ECO:0000313" key="3">
    <source>
        <dbReference type="Proteomes" id="UP001595556"/>
    </source>
</evidence>